<evidence type="ECO:0000256" key="5">
    <source>
        <dbReference type="ARBA" id="ARBA00023284"/>
    </source>
</evidence>
<dbReference type="NCBIfam" id="TIGR01068">
    <property type="entry name" value="thioredoxin"/>
    <property type="match status" value="1"/>
</dbReference>
<dbReference type="PROSITE" id="PS51352">
    <property type="entry name" value="THIOREDOXIN_2"/>
    <property type="match status" value="1"/>
</dbReference>
<organism evidence="8 9">
    <name type="scientific">Sunxiuqinia dokdonensis</name>
    <dbReference type="NCBI Taxonomy" id="1409788"/>
    <lineage>
        <taxon>Bacteria</taxon>
        <taxon>Pseudomonadati</taxon>
        <taxon>Bacteroidota</taxon>
        <taxon>Bacteroidia</taxon>
        <taxon>Marinilabiliales</taxon>
        <taxon>Prolixibacteraceae</taxon>
        <taxon>Sunxiuqinia</taxon>
    </lineage>
</organism>
<dbReference type="GO" id="GO:0015035">
    <property type="term" value="F:protein-disulfide reductase activity"/>
    <property type="evidence" value="ECO:0007669"/>
    <property type="project" value="UniProtKB-UniRule"/>
</dbReference>
<dbReference type="AlphaFoldDB" id="A0A0L8V3H2"/>
<feature type="domain" description="Thioredoxin" evidence="7">
    <location>
        <begin position="1"/>
        <end position="116"/>
    </location>
</feature>
<comment type="similarity">
    <text evidence="1">Belongs to the thioredoxin family.</text>
</comment>
<evidence type="ECO:0000313" key="8">
    <source>
        <dbReference type="EMBL" id="KOH43045.1"/>
    </source>
</evidence>
<dbReference type="Pfam" id="PF00085">
    <property type="entry name" value="Thioredoxin"/>
    <property type="match status" value="1"/>
</dbReference>
<dbReference type="GO" id="GO:0005737">
    <property type="term" value="C:cytoplasm"/>
    <property type="evidence" value="ECO:0007669"/>
    <property type="project" value="TreeGrafter"/>
</dbReference>
<dbReference type="InterPro" id="IPR013766">
    <property type="entry name" value="Thioredoxin_domain"/>
</dbReference>
<dbReference type="InterPro" id="IPR036249">
    <property type="entry name" value="Thioredoxin-like_sf"/>
</dbReference>
<evidence type="ECO:0000313" key="9">
    <source>
        <dbReference type="Proteomes" id="UP000036958"/>
    </source>
</evidence>
<dbReference type="OrthoDB" id="9790390at2"/>
<evidence type="ECO:0000259" key="7">
    <source>
        <dbReference type="PROSITE" id="PS51352"/>
    </source>
</evidence>
<keyword evidence="5" id="KW-0676">Redox-active center</keyword>
<evidence type="ECO:0000256" key="2">
    <source>
        <dbReference type="ARBA" id="ARBA00022448"/>
    </source>
</evidence>
<name>A0A0L8V3H2_9BACT</name>
<evidence type="ECO:0000256" key="3">
    <source>
        <dbReference type="ARBA" id="ARBA00022982"/>
    </source>
</evidence>
<keyword evidence="3" id="KW-0249">Electron transport</keyword>
<dbReference type="PROSITE" id="PS00194">
    <property type="entry name" value="THIOREDOXIN_1"/>
    <property type="match status" value="1"/>
</dbReference>
<dbReference type="PATRIC" id="fig|1409788.3.peg.4224"/>
<sequence length="122" mass="14039">MLEHLTKETFKEKVFNFEQNKDWKYEGDTPCLIDFYADWCGPCKMVAPVLEELQKEYGEAIKIYKVDTEDQRELSAMFGIQSIPSLLFVPKDNQPQMAQGALPKATLEQAISEVLKVEKPVH</sequence>
<accession>A0A0L8V3H2</accession>
<dbReference type="CDD" id="cd02947">
    <property type="entry name" value="TRX_family"/>
    <property type="match status" value="1"/>
</dbReference>
<dbReference type="FunFam" id="3.40.30.10:FF:000229">
    <property type="entry name" value="Thioredoxin (TRX)"/>
    <property type="match status" value="1"/>
</dbReference>
<keyword evidence="9" id="KW-1185">Reference proteome</keyword>
<reference evidence="9" key="1">
    <citation type="submission" date="2015-07" db="EMBL/GenBank/DDBJ databases">
        <title>Genome sequencing of Sunxiuqinia dokdonensis strain SK.</title>
        <authorList>
            <person name="Ahn S."/>
            <person name="Kim B.-C."/>
        </authorList>
    </citation>
    <scope>NUCLEOTIDE SEQUENCE [LARGE SCALE GENOMIC DNA]</scope>
    <source>
        <strain evidence="9">SK</strain>
    </source>
</reference>
<dbReference type="RefSeq" id="WP_053187650.1">
    <property type="nucleotide sequence ID" value="NZ_LGIA01000203.1"/>
</dbReference>
<evidence type="ECO:0000256" key="6">
    <source>
        <dbReference type="NCBIfam" id="TIGR01068"/>
    </source>
</evidence>
<dbReference type="Gene3D" id="3.40.30.10">
    <property type="entry name" value="Glutaredoxin"/>
    <property type="match status" value="1"/>
</dbReference>
<dbReference type="PANTHER" id="PTHR45663">
    <property type="entry name" value="GEO12009P1"/>
    <property type="match status" value="1"/>
</dbReference>
<evidence type="ECO:0000256" key="1">
    <source>
        <dbReference type="ARBA" id="ARBA00008987"/>
    </source>
</evidence>
<keyword evidence="4" id="KW-1015">Disulfide bond</keyword>
<dbReference type="PRINTS" id="PR00421">
    <property type="entry name" value="THIOREDOXIN"/>
</dbReference>
<dbReference type="PANTHER" id="PTHR45663:SF11">
    <property type="entry name" value="GEO12009P1"/>
    <property type="match status" value="1"/>
</dbReference>
<dbReference type="SUPFAM" id="SSF52833">
    <property type="entry name" value="Thioredoxin-like"/>
    <property type="match status" value="1"/>
</dbReference>
<protein>
    <recommendedName>
        <fullName evidence="6">Thioredoxin</fullName>
    </recommendedName>
</protein>
<dbReference type="InterPro" id="IPR017937">
    <property type="entry name" value="Thioredoxin_CS"/>
</dbReference>
<gene>
    <name evidence="8" type="ORF">NC99_41320</name>
</gene>
<dbReference type="Proteomes" id="UP000036958">
    <property type="component" value="Unassembled WGS sequence"/>
</dbReference>
<dbReference type="STRING" id="1409788.NC99_41320"/>
<dbReference type="EMBL" id="LGIA01000203">
    <property type="protein sequence ID" value="KOH43045.1"/>
    <property type="molecule type" value="Genomic_DNA"/>
</dbReference>
<evidence type="ECO:0000256" key="4">
    <source>
        <dbReference type="ARBA" id="ARBA00023157"/>
    </source>
</evidence>
<keyword evidence="2" id="KW-0813">Transport</keyword>
<dbReference type="InterPro" id="IPR005746">
    <property type="entry name" value="Thioredoxin"/>
</dbReference>
<comment type="caution">
    <text evidence="8">The sequence shown here is derived from an EMBL/GenBank/DDBJ whole genome shotgun (WGS) entry which is preliminary data.</text>
</comment>
<proteinExistence type="inferred from homology"/>